<keyword evidence="1" id="KW-0472">Membrane</keyword>
<reference evidence="3" key="1">
    <citation type="submission" date="2017-09" db="EMBL/GenBank/DDBJ databases">
        <title>Depth-based differentiation of microbial function through sediment-hosted aquifers and enrichment of novel symbionts in the deep terrestrial subsurface.</title>
        <authorList>
            <person name="Probst A.J."/>
            <person name="Ladd B."/>
            <person name="Jarett J.K."/>
            <person name="Geller-Mcgrath D.E."/>
            <person name="Sieber C.M.K."/>
            <person name="Emerson J.B."/>
            <person name="Anantharaman K."/>
            <person name="Thomas B.C."/>
            <person name="Malmstrom R."/>
            <person name="Stieglmeier M."/>
            <person name="Klingl A."/>
            <person name="Woyke T."/>
            <person name="Ryan C.M."/>
            <person name="Banfield J.F."/>
        </authorList>
    </citation>
    <scope>NUCLEOTIDE SEQUENCE [LARGE SCALE GENOMIC DNA]</scope>
</reference>
<keyword evidence="1" id="KW-0812">Transmembrane</keyword>
<dbReference type="AlphaFoldDB" id="A0A2M7WZU9"/>
<evidence type="ECO:0000313" key="3">
    <source>
        <dbReference type="Proteomes" id="UP000231195"/>
    </source>
</evidence>
<dbReference type="EMBL" id="PFWZ01000192">
    <property type="protein sequence ID" value="PJA39186.1"/>
    <property type="molecule type" value="Genomic_DNA"/>
</dbReference>
<evidence type="ECO:0000313" key="2">
    <source>
        <dbReference type="EMBL" id="PJA39186.1"/>
    </source>
</evidence>
<keyword evidence="1" id="KW-1133">Transmembrane helix</keyword>
<evidence type="ECO:0000256" key="1">
    <source>
        <dbReference type="SAM" id="Phobius"/>
    </source>
</evidence>
<protein>
    <submittedName>
        <fullName evidence="2">Uncharacterized protein</fullName>
    </submittedName>
</protein>
<comment type="caution">
    <text evidence="2">The sequence shown here is derived from an EMBL/GenBank/DDBJ whole genome shotgun (WGS) entry which is preliminary data.</text>
</comment>
<sequence>MQVPSQLSTVTTVSKIIAAILFILLPFVGFYAGTTYQKQLDKPFIILVPSPIPKNNEILTIFQILDNPTLYLDETIQLRVKTKSRLVCTERACGPDIECCNTCSGSIYLLDIDNTTNNPQLPLKGENISCSGMDCNITCTTIQPNEEYLITGIFHQIDHSYGPTYELEYLSHTNIAVSDPFYCTNSNECVTYSSDNCCGLGAINQDYLEEYNQPQICERVCPILSSQPVCLNNTCTLKE</sequence>
<organism evidence="2 3">
    <name type="scientific">candidate division WWE3 bacterium CG_4_9_14_3_um_filter_39_7</name>
    <dbReference type="NCBI Taxonomy" id="1975080"/>
    <lineage>
        <taxon>Bacteria</taxon>
        <taxon>Katanobacteria</taxon>
    </lineage>
</organism>
<accession>A0A2M7WZU9</accession>
<gene>
    <name evidence="2" type="ORF">CO179_05765</name>
</gene>
<name>A0A2M7WZU9_UNCKA</name>
<dbReference type="Proteomes" id="UP000231195">
    <property type="component" value="Unassembled WGS sequence"/>
</dbReference>
<proteinExistence type="predicted"/>
<feature type="transmembrane region" description="Helical" evidence="1">
    <location>
        <begin position="12"/>
        <end position="32"/>
    </location>
</feature>